<evidence type="ECO:0000313" key="2">
    <source>
        <dbReference type="Proteomes" id="UP000182152"/>
    </source>
</evidence>
<dbReference type="STRING" id="150033.RV14_GL001585"/>
<comment type="caution">
    <text evidence="1">The sequence shown here is derived from an EMBL/GenBank/DDBJ whole genome shotgun (WGS) entry which is preliminary data.</text>
</comment>
<dbReference type="EMBL" id="JXLB01000036">
    <property type="protein sequence ID" value="OJG77352.1"/>
    <property type="molecule type" value="Genomic_DNA"/>
</dbReference>
<organism evidence="1 2">
    <name type="scientific">Enterococcus ratti</name>
    <dbReference type="NCBI Taxonomy" id="150033"/>
    <lineage>
        <taxon>Bacteria</taxon>
        <taxon>Bacillati</taxon>
        <taxon>Bacillota</taxon>
        <taxon>Bacilli</taxon>
        <taxon>Lactobacillales</taxon>
        <taxon>Enterococcaceae</taxon>
        <taxon>Enterococcus</taxon>
    </lineage>
</organism>
<dbReference type="RefSeq" id="WP_071856341.1">
    <property type="nucleotide sequence ID" value="NZ_JXLB01000036.1"/>
</dbReference>
<accession>A0A1L8W9I5</accession>
<dbReference type="OrthoDB" id="2229917at2"/>
<dbReference type="Proteomes" id="UP000182152">
    <property type="component" value="Unassembled WGS sequence"/>
</dbReference>
<evidence type="ECO:0000313" key="1">
    <source>
        <dbReference type="EMBL" id="OJG77352.1"/>
    </source>
</evidence>
<reference evidence="1 2" key="1">
    <citation type="submission" date="2014-12" db="EMBL/GenBank/DDBJ databases">
        <title>Draft genome sequences of 29 type strains of Enterococci.</title>
        <authorList>
            <person name="Zhong Z."/>
            <person name="Sun Z."/>
            <person name="Liu W."/>
            <person name="Zhang W."/>
            <person name="Zhang H."/>
        </authorList>
    </citation>
    <scope>NUCLEOTIDE SEQUENCE [LARGE SCALE GENOMIC DNA]</scope>
    <source>
        <strain evidence="1 2">DSM 15687</strain>
    </source>
</reference>
<sequence>MSPRIGRPKKENPLNVDVKVRIDKETDEKIKAYAEKHELTRTEVIRKGIKLILESDK</sequence>
<name>A0A1L8W9I5_9ENTE</name>
<protein>
    <submittedName>
        <fullName evidence="1">Uncharacterized protein</fullName>
    </submittedName>
</protein>
<dbReference type="AlphaFoldDB" id="A0A1L8W9I5"/>
<proteinExistence type="predicted"/>
<gene>
    <name evidence="1" type="ORF">RV14_GL001585</name>
</gene>
<keyword evidence="2" id="KW-1185">Reference proteome</keyword>